<dbReference type="EMBL" id="AZHD01000005">
    <property type="protein sequence ID" value="OAA63474.1"/>
    <property type="molecule type" value="Genomic_DNA"/>
</dbReference>
<reference evidence="2 3" key="1">
    <citation type="journal article" date="2016" name="Genome Biol. Evol.">
        <title>Divergent and convergent evolution of fungal pathogenicity.</title>
        <authorList>
            <person name="Shang Y."/>
            <person name="Xiao G."/>
            <person name="Zheng P."/>
            <person name="Cen K."/>
            <person name="Zhan S."/>
            <person name="Wang C."/>
        </authorList>
    </citation>
    <scope>NUCLEOTIDE SEQUENCE [LARGE SCALE GENOMIC DNA]</scope>
    <source>
        <strain evidence="2 3">RCEF 264</strain>
    </source>
</reference>
<evidence type="ECO:0000313" key="3">
    <source>
        <dbReference type="Proteomes" id="UP000076874"/>
    </source>
</evidence>
<protein>
    <submittedName>
        <fullName evidence="2">Uncharacterized protein</fullName>
    </submittedName>
</protein>
<sequence length="120" mass="12848">MPVIALGASNPGMPMSAHLGPGAGPSQGGSSTNPPHHANIHAHHTHQNFSSNGPHGHAHHPPPFLTPSQARKQGRQAIERRIANTEAQLQATRKQIEKMKNAMLDMGEKLVELDKACGQR</sequence>
<evidence type="ECO:0000313" key="2">
    <source>
        <dbReference type="EMBL" id="OAA63474.1"/>
    </source>
</evidence>
<gene>
    <name evidence="2" type="ORF">SPI_03637</name>
</gene>
<comment type="caution">
    <text evidence="2">The sequence shown here is derived from an EMBL/GenBank/DDBJ whole genome shotgun (WGS) entry which is preliminary data.</text>
</comment>
<name>A0A167W8N8_9HYPO</name>
<feature type="region of interest" description="Disordered" evidence="1">
    <location>
        <begin position="1"/>
        <end position="86"/>
    </location>
</feature>
<dbReference type="Proteomes" id="UP000076874">
    <property type="component" value="Unassembled WGS sequence"/>
</dbReference>
<accession>A0A167W8N8</accession>
<keyword evidence="3" id="KW-1185">Reference proteome</keyword>
<proteinExistence type="predicted"/>
<dbReference type="AlphaFoldDB" id="A0A167W8N8"/>
<feature type="compositionally biased region" description="Low complexity" evidence="1">
    <location>
        <begin position="28"/>
        <end position="37"/>
    </location>
</feature>
<evidence type="ECO:0000256" key="1">
    <source>
        <dbReference type="SAM" id="MobiDB-lite"/>
    </source>
</evidence>
<organism evidence="2 3">
    <name type="scientific">Niveomyces insectorum RCEF 264</name>
    <dbReference type="NCBI Taxonomy" id="1081102"/>
    <lineage>
        <taxon>Eukaryota</taxon>
        <taxon>Fungi</taxon>
        <taxon>Dikarya</taxon>
        <taxon>Ascomycota</taxon>
        <taxon>Pezizomycotina</taxon>
        <taxon>Sordariomycetes</taxon>
        <taxon>Hypocreomycetidae</taxon>
        <taxon>Hypocreales</taxon>
        <taxon>Cordycipitaceae</taxon>
        <taxon>Niveomyces</taxon>
    </lineage>
</organism>